<reference evidence="13" key="2">
    <citation type="submission" date="2021-04" db="EMBL/GenBank/DDBJ databases">
        <authorList>
            <person name="Gilroy R."/>
        </authorList>
    </citation>
    <scope>NUCLEOTIDE SEQUENCE</scope>
    <source>
        <strain evidence="13">8470</strain>
    </source>
</reference>
<evidence type="ECO:0000256" key="2">
    <source>
        <dbReference type="ARBA" id="ARBA00022448"/>
    </source>
</evidence>
<keyword evidence="13" id="KW-0675">Receptor</keyword>
<dbReference type="Pfam" id="PF13715">
    <property type="entry name" value="CarbopepD_reg_2"/>
    <property type="match status" value="1"/>
</dbReference>
<evidence type="ECO:0000259" key="11">
    <source>
        <dbReference type="Pfam" id="PF00593"/>
    </source>
</evidence>
<dbReference type="SUPFAM" id="SSF56935">
    <property type="entry name" value="Porins"/>
    <property type="match status" value="1"/>
</dbReference>
<keyword evidence="2 8" id="KW-0813">Transport</keyword>
<dbReference type="Gene3D" id="2.170.130.10">
    <property type="entry name" value="TonB-dependent receptor, plug domain"/>
    <property type="match status" value="1"/>
</dbReference>
<keyword evidence="4 8" id="KW-0812">Transmembrane</keyword>
<evidence type="ECO:0000256" key="6">
    <source>
        <dbReference type="ARBA" id="ARBA00023136"/>
    </source>
</evidence>
<dbReference type="InterPro" id="IPR039426">
    <property type="entry name" value="TonB-dep_rcpt-like"/>
</dbReference>
<evidence type="ECO:0000256" key="5">
    <source>
        <dbReference type="ARBA" id="ARBA00023077"/>
    </source>
</evidence>
<keyword evidence="6 8" id="KW-0472">Membrane</keyword>
<dbReference type="InterPro" id="IPR037066">
    <property type="entry name" value="Plug_dom_sf"/>
</dbReference>
<dbReference type="EMBL" id="JAHLFJ010000080">
    <property type="protein sequence ID" value="MBU3856682.1"/>
    <property type="molecule type" value="Genomic_DNA"/>
</dbReference>
<evidence type="ECO:0000259" key="12">
    <source>
        <dbReference type="Pfam" id="PF07715"/>
    </source>
</evidence>
<evidence type="ECO:0000313" key="13">
    <source>
        <dbReference type="EMBL" id="MBU3856682.1"/>
    </source>
</evidence>
<dbReference type="InterPro" id="IPR023997">
    <property type="entry name" value="TonB-dep_OMP_SusC/RagA_CS"/>
</dbReference>
<dbReference type="GO" id="GO:0009279">
    <property type="term" value="C:cell outer membrane"/>
    <property type="evidence" value="ECO:0007669"/>
    <property type="project" value="UniProtKB-SubCell"/>
</dbReference>
<comment type="similarity">
    <text evidence="8 9">Belongs to the TonB-dependent receptor family.</text>
</comment>
<dbReference type="Proteomes" id="UP000784286">
    <property type="component" value="Unassembled WGS sequence"/>
</dbReference>
<dbReference type="NCBIfam" id="TIGR04056">
    <property type="entry name" value="OMP_RagA_SusC"/>
    <property type="match status" value="1"/>
</dbReference>
<keyword evidence="10" id="KW-0732">Signal</keyword>
<dbReference type="Gene3D" id="2.60.40.1120">
    <property type="entry name" value="Carboxypeptidase-like, regulatory domain"/>
    <property type="match status" value="1"/>
</dbReference>
<dbReference type="SUPFAM" id="SSF49464">
    <property type="entry name" value="Carboxypeptidase regulatory domain-like"/>
    <property type="match status" value="1"/>
</dbReference>
<dbReference type="InterPro" id="IPR023996">
    <property type="entry name" value="TonB-dep_OMP_SusC/RagA"/>
</dbReference>
<sequence>MKNVKFLLALLICFFGCSAVSAQTLTVTGKVLDNDGLEAIGATVRIKGNPKVGTITDLDGKYSIQAKPKDILVFSYIGMATQEVPVKGKKVIDVQLKQDNKVLDEVVVVGYGTTRRGDLTGSVVSVRSDDLMKTPTSNVASALAGRVAGVQVTQAEGGPGAGISIRVRGGMSITQSNEPLYIIDGFPSEDGISDLDPGEIASIDILKDASATAIYGARGANGVVVVTTKGGEKKDTKMSVSFDAYVGVSKIASKLPVLSSEEYALLDYERNVYLYGDEGITRFQNTYGSFHEIHQNYANRGIDWQDETLGRTTTSQNYRVNISGGGRELNYNLNYAYYKELGAMVYSGTDRHNISLSFSQRGDKRLSVNGRVTFSQTNVSGMGTSDGNTRFNKMESILQYPPIAGIYSTEDELIAGENPLYEDDASNTMQNPLIEAAQSRDDRTTRVFQANGGLTFRFNKRWFLRSTLGTRYQNLRRDVFYGELTSTAKRSSINGYVQYSESGSFQASNVLNYEYKSKTNRLTLMFGQEWVSRWSQWIRSRATNFPNNDIGLGDMNLGTPGSITSEENYDDKLLSFFSRANWNFKERFLVTATIRADGSSKFARNHKWGFFPSISGAWRLSEEEFIKKLDVFSDLKLRAGYGLAGNNRIGSYSSLDLLESATYPSGETVSPGYARSGIPSTELQWESNKTLNVGIDMGFWGQRLTITPEFYLNKSSHLLLNSKVPTSSGYSTMIRNIGKTRNIGFDLGISSVNIESKGFTWTTDFNLSFNKNRIEALSGESYFLEEAAFGYSQNTHKIEVGKPIGQFYGFKTLGLYQVDDFDYDAATQTYTLKDGIPGRSDSEVQPGSWKFADINNDGIVDDNDRTVIGNANPDFYGGITNNFTYKGFDLSVFFTFSYGAEVLNATKLSNTKTGNTNKNVLDIANSSNRWMTVNADGETVTDPAELSALNAGKSVAYIGDQEQGDYLIHSWAVEDASYLRLSNLTLGYTFPAAWTRKMNVRKARVYFTGSNLFVWTPYTGFDPEVSTKGNNLTPGVDFGAYPRNRSFVFGLNLTF</sequence>
<dbReference type="Gene3D" id="2.40.170.20">
    <property type="entry name" value="TonB-dependent receptor, beta-barrel domain"/>
    <property type="match status" value="1"/>
</dbReference>
<feature type="domain" description="TonB-dependent receptor-like beta-barrel" evidence="11">
    <location>
        <begin position="434"/>
        <end position="830"/>
    </location>
</feature>
<evidence type="ECO:0000256" key="4">
    <source>
        <dbReference type="ARBA" id="ARBA00022692"/>
    </source>
</evidence>
<comment type="caution">
    <text evidence="13">The sequence shown here is derived from an EMBL/GenBank/DDBJ whole genome shotgun (WGS) entry which is preliminary data.</text>
</comment>
<keyword evidence="5 9" id="KW-0798">TonB box</keyword>
<dbReference type="InterPro" id="IPR008969">
    <property type="entry name" value="CarboxyPept-like_regulatory"/>
</dbReference>
<proteinExistence type="inferred from homology"/>
<evidence type="ECO:0000256" key="1">
    <source>
        <dbReference type="ARBA" id="ARBA00004571"/>
    </source>
</evidence>
<feature type="domain" description="TonB-dependent receptor plug" evidence="12">
    <location>
        <begin position="118"/>
        <end position="223"/>
    </location>
</feature>
<dbReference type="NCBIfam" id="TIGR04057">
    <property type="entry name" value="SusC_RagA_signa"/>
    <property type="match status" value="1"/>
</dbReference>
<feature type="signal peptide" evidence="10">
    <location>
        <begin position="1"/>
        <end position="22"/>
    </location>
</feature>
<protein>
    <submittedName>
        <fullName evidence="13">TonB-dependent receptor</fullName>
    </submittedName>
</protein>
<evidence type="ECO:0000256" key="7">
    <source>
        <dbReference type="ARBA" id="ARBA00023237"/>
    </source>
</evidence>
<dbReference type="InterPro" id="IPR036942">
    <property type="entry name" value="Beta-barrel_TonB_sf"/>
</dbReference>
<dbReference type="Pfam" id="PF07715">
    <property type="entry name" value="Plug"/>
    <property type="match status" value="1"/>
</dbReference>
<evidence type="ECO:0000256" key="10">
    <source>
        <dbReference type="SAM" id="SignalP"/>
    </source>
</evidence>
<reference evidence="13" key="1">
    <citation type="journal article" date="2021" name="PeerJ">
        <title>Extensive microbial diversity within the chicken gut microbiome revealed by metagenomics and culture.</title>
        <authorList>
            <person name="Gilroy R."/>
            <person name="Ravi A."/>
            <person name="Getino M."/>
            <person name="Pursley I."/>
            <person name="Horton D.L."/>
            <person name="Alikhan N.F."/>
            <person name="Baker D."/>
            <person name="Gharbi K."/>
            <person name="Hall N."/>
            <person name="Watson M."/>
            <person name="Adriaenssens E.M."/>
            <person name="Foster-Nyarko E."/>
            <person name="Jarju S."/>
            <person name="Secka A."/>
            <person name="Antonio M."/>
            <person name="Oren A."/>
            <person name="Chaudhuri R.R."/>
            <person name="La Ragione R."/>
            <person name="Hildebrand F."/>
            <person name="Pallen M.J."/>
        </authorList>
    </citation>
    <scope>NUCLEOTIDE SEQUENCE</scope>
    <source>
        <strain evidence="13">8470</strain>
    </source>
</reference>
<evidence type="ECO:0000313" key="14">
    <source>
        <dbReference type="Proteomes" id="UP000784286"/>
    </source>
</evidence>
<evidence type="ECO:0000256" key="3">
    <source>
        <dbReference type="ARBA" id="ARBA00022452"/>
    </source>
</evidence>
<evidence type="ECO:0000256" key="8">
    <source>
        <dbReference type="PROSITE-ProRule" id="PRU01360"/>
    </source>
</evidence>
<keyword evidence="7 8" id="KW-0998">Cell outer membrane</keyword>
<comment type="subcellular location">
    <subcellularLocation>
        <location evidence="1 8">Cell outer membrane</location>
        <topology evidence="1 8">Multi-pass membrane protein</topology>
    </subcellularLocation>
</comment>
<gene>
    <name evidence="13" type="ORF">H9928_09060</name>
</gene>
<dbReference type="FunFam" id="2.170.130.10:FF:000008">
    <property type="entry name" value="SusC/RagA family TonB-linked outer membrane protein"/>
    <property type="match status" value="1"/>
</dbReference>
<feature type="chain" id="PRO_5037536086" evidence="10">
    <location>
        <begin position="23"/>
        <end position="1055"/>
    </location>
</feature>
<dbReference type="InterPro" id="IPR000531">
    <property type="entry name" value="Beta-barrel_TonB"/>
</dbReference>
<keyword evidence="3 8" id="KW-1134">Transmembrane beta strand</keyword>
<accession>A0A948TND8</accession>
<organism evidence="13 14">
    <name type="scientific">Candidatus Phocaeicola excrementipullorum</name>
    <dbReference type="NCBI Taxonomy" id="2838731"/>
    <lineage>
        <taxon>Bacteria</taxon>
        <taxon>Pseudomonadati</taxon>
        <taxon>Bacteroidota</taxon>
        <taxon>Bacteroidia</taxon>
        <taxon>Bacteroidales</taxon>
        <taxon>Bacteroidaceae</taxon>
        <taxon>Phocaeicola</taxon>
    </lineage>
</organism>
<dbReference type="InterPro" id="IPR012910">
    <property type="entry name" value="Plug_dom"/>
</dbReference>
<dbReference type="Pfam" id="PF00593">
    <property type="entry name" value="TonB_dep_Rec_b-barrel"/>
    <property type="match status" value="1"/>
</dbReference>
<evidence type="ECO:0000256" key="9">
    <source>
        <dbReference type="RuleBase" id="RU003357"/>
    </source>
</evidence>
<name>A0A948TND8_9BACT</name>
<dbReference type="PROSITE" id="PS52016">
    <property type="entry name" value="TONB_DEPENDENT_REC_3"/>
    <property type="match status" value="1"/>
</dbReference>
<dbReference type="AlphaFoldDB" id="A0A948TND8"/>
<dbReference type="FunFam" id="2.60.40.1120:FF:000003">
    <property type="entry name" value="Outer membrane protein Omp121"/>
    <property type="match status" value="1"/>
</dbReference>